<evidence type="ECO:0000256" key="13">
    <source>
        <dbReference type="ARBA" id="ARBA00023014"/>
    </source>
</evidence>
<keyword evidence="7" id="KW-0949">S-adenosyl-L-methionine</keyword>
<organism evidence="21 22">
    <name type="scientific">Phialemonium atrogriseum</name>
    <dbReference type="NCBI Taxonomy" id="1093897"/>
    <lineage>
        <taxon>Eukaryota</taxon>
        <taxon>Fungi</taxon>
        <taxon>Dikarya</taxon>
        <taxon>Ascomycota</taxon>
        <taxon>Pezizomycotina</taxon>
        <taxon>Sordariomycetes</taxon>
        <taxon>Sordariomycetidae</taxon>
        <taxon>Cephalothecales</taxon>
        <taxon>Cephalothecaceae</taxon>
        <taxon>Phialemonium</taxon>
    </lineage>
</organism>
<feature type="region of interest" description="Disordered" evidence="17">
    <location>
        <begin position="264"/>
        <end position="287"/>
    </location>
</feature>
<evidence type="ECO:0000256" key="7">
    <source>
        <dbReference type="ARBA" id="ARBA00022691"/>
    </source>
</evidence>
<dbReference type="GeneID" id="85307456"/>
<dbReference type="GO" id="GO:0031591">
    <property type="term" value="P:wybutosine biosynthetic process"/>
    <property type="evidence" value="ECO:0007669"/>
    <property type="project" value="TreeGrafter"/>
</dbReference>
<feature type="compositionally biased region" description="Acidic residues" evidence="17">
    <location>
        <begin position="823"/>
        <end position="840"/>
    </location>
</feature>
<keyword evidence="9" id="KW-0819">tRNA processing</keyword>
<evidence type="ECO:0000256" key="3">
    <source>
        <dbReference type="ARBA" id="ARBA00004797"/>
    </source>
</evidence>
<feature type="compositionally biased region" description="Basic and acidic residues" evidence="17">
    <location>
        <begin position="1275"/>
        <end position="1291"/>
    </location>
</feature>
<evidence type="ECO:0000256" key="11">
    <source>
        <dbReference type="ARBA" id="ARBA00022989"/>
    </source>
</evidence>
<dbReference type="PROSITE" id="PS50902">
    <property type="entry name" value="FLAVODOXIN_LIKE"/>
    <property type="match status" value="1"/>
</dbReference>
<dbReference type="EMBL" id="MU838998">
    <property type="protein sequence ID" value="KAK1771645.1"/>
    <property type="molecule type" value="Genomic_DNA"/>
</dbReference>
<keyword evidence="6" id="KW-0004">4Fe-4S</keyword>
<feature type="compositionally biased region" description="Basic and acidic residues" evidence="17">
    <location>
        <begin position="603"/>
        <end position="615"/>
    </location>
</feature>
<dbReference type="Pfam" id="PF00001">
    <property type="entry name" value="7tm_1"/>
    <property type="match status" value="1"/>
</dbReference>
<evidence type="ECO:0000313" key="21">
    <source>
        <dbReference type="EMBL" id="KAK1771645.1"/>
    </source>
</evidence>
<dbReference type="Pfam" id="PF04055">
    <property type="entry name" value="Radical_SAM"/>
    <property type="match status" value="1"/>
</dbReference>
<evidence type="ECO:0000256" key="9">
    <source>
        <dbReference type="ARBA" id="ARBA00022694"/>
    </source>
</evidence>
<comment type="similarity">
    <text evidence="4">Belongs to the TYW1 family.</text>
</comment>
<dbReference type="SUPFAM" id="SSF81321">
    <property type="entry name" value="Family A G protein-coupled receptor-like"/>
    <property type="match status" value="1"/>
</dbReference>
<keyword evidence="15" id="KW-0456">Lyase</keyword>
<dbReference type="InterPro" id="IPR058240">
    <property type="entry name" value="rSAM_sf"/>
</dbReference>
<gene>
    <name evidence="21" type="ORF">QBC33DRAFT_444383</name>
</gene>
<evidence type="ECO:0000256" key="6">
    <source>
        <dbReference type="ARBA" id="ARBA00022485"/>
    </source>
</evidence>
<evidence type="ECO:0000256" key="17">
    <source>
        <dbReference type="SAM" id="MobiDB-lite"/>
    </source>
</evidence>
<dbReference type="SFLD" id="SFLDG01071">
    <property type="entry name" value="tRNA_wybutosine-synthesizing"/>
    <property type="match status" value="1"/>
</dbReference>
<dbReference type="GO" id="GO:0046872">
    <property type="term" value="F:metal ion binding"/>
    <property type="evidence" value="ECO:0007669"/>
    <property type="project" value="UniProtKB-KW"/>
</dbReference>
<keyword evidence="13" id="KW-0411">Iron-sulfur</keyword>
<dbReference type="Gene3D" id="3.20.20.70">
    <property type="entry name" value="Aldolase class I"/>
    <property type="match status" value="1"/>
</dbReference>
<evidence type="ECO:0000256" key="5">
    <source>
        <dbReference type="ARBA" id="ARBA00012821"/>
    </source>
</evidence>
<dbReference type="GO" id="GO:0102521">
    <property type="term" value="F:tRNA-4-demethylwyosine synthase activity"/>
    <property type="evidence" value="ECO:0007669"/>
    <property type="project" value="UniProtKB-EC"/>
</dbReference>
<dbReference type="GO" id="GO:0016020">
    <property type="term" value="C:membrane"/>
    <property type="evidence" value="ECO:0007669"/>
    <property type="project" value="UniProtKB-SubCell"/>
</dbReference>
<dbReference type="Gene3D" id="3.40.50.360">
    <property type="match status" value="1"/>
</dbReference>
<evidence type="ECO:0000256" key="10">
    <source>
        <dbReference type="ARBA" id="ARBA00022723"/>
    </source>
</evidence>
<feature type="transmembrane region" description="Helical" evidence="18">
    <location>
        <begin position="322"/>
        <end position="340"/>
    </location>
</feature>
<dbReference type="PANTHER" id="PTHR13930:SF0">
    <property type="entry name" value="S-ADENOSYL-L-METHIONINE-DEPENDENT TRNA 4-DEMETHYLWYOSINE SYNTHASE TYW1-RELATED"/>
    <property type="match status" value="1"/>
</dbReference>
<evidence type="ECO:0000256" key="12">
    <source>
        <dbReference type="ARBA" id="ARBA00023004"/>
    </source>
</evidence>
<evidence type="ECO:0000256" key="1">
    <source>
        <dbReference type="ARBA" id="ARBA00001966"/>
    </source>
</evidence>
<keyword evidence="10" id="KW-0479">Metal-binding</keyword>
<keyword evidence="22" id="KW-1185">Reference proteome</keyword>
<dbReference type="CDD" id="cd01335">
    <property type="entry name" value="Radical_SAM"/>
    <property type="match status" value="1"/>
</dbReference>
<comment type="cofactor">
    <cofactor evidence="1">
        <name>[4Fe-4S] cluster</name>
        <dbReference type="ChEBI" id="CHEBI:49883"/>
    </cofactor>
</comment>
<evidence type="ECO:0000256" key="4">
    <source>
        <dbReference type="ARBA" id="ARBA00010115"/>
    </source>
</evidence>
<dbReference type="RefSeq" id="XP_060287858.1">
    <property type="nucleotide sequence ID" value="XM_060424269.1"/>
</dbReference>
<evidence type="ECO:0000256" key="15">
    <source>
        <dbReference type="ARBA" id="ARBA00023239"/>
    </source>
</evidence>
<dbReference type="SUPFAM" id="SSF52218">
    <property type="entry name" value="Flavoproteins"/>
    <property type="match status" value="1"/>
</dbReference>
<reference evidence="21" key="1">
    <citation type="submission" date="2023-06" db="EMBL/GenBank/DDBJ databases">
        <title>Genome-scale phylogeny and comparative genomics of the fungal order Sordariales.</title>
        <authorList>
            <consortium name="Lawrence Berkeley National Laboratory"/>
            <person name="Hensen N."/>
            <person name="Bonometti L."/>
            <person name="Westerberg I."/>
            <person name="Brannstrom I.O."/>
            <person name="Guillou S."/>
            <person name="Cros-Aarteil S."/>
            <person name="Calhoun S."/>
            <person name="Haridas S."/>
            <person name="Kuo A."/>
            <person name="Mondo S."/>
            <person name="Pangilinan J."/>
            <person name="Riley R."/>
            <person name="Labutti K."/>
            <person name="Andreopoulos B."/>
            <person name="Lipzen A."/>
            <person name="Chen C."/>
            <person name="Yanf M."/>
            <person name="Daum C."/>
            <person name="Ng V."/>
            <person name="Clum A."/>
            <person name="Steindorff A."/>
            <person name="Ohm R."/>
            <person name="Martin F."/>
            <person name="Silar P."/>
            <person name="Natvig D."/>
            <person name="Lalanne C."/>
            <person name="Gautier V."/>
            <person name="Ament-Velasquez S.L."/>
            <person name="Kruys A."/>
            <person name="Hutchinson M.I."/>
            <person name="Powell A.J."/>
            <person name="Barry K."/>
            <person name="Miller A.N."/>
            <person name="Grigoriev I.V."/>
            <person name="Debuchy R."/>
            <person name="Gladieux P."/>
            <person name="Thoren M.H."/>
            <person name="Johannesson H."/>
        </authorList>
    </citation>
    <scope>NUCLEOTIDE SEQUENCE</scope>
    <source>
        <strain evidence="21">8032-3</strain>
    </source>
</reference>
<dbReference type="InterPro" id="IPR029039">
    <property type="entry name" value="Flavoprotein-like_sf"/>
</dbReference>
<evidence type="ECO:0000256" key="8">
    <source>
        <dbReference type="ARBA" id="ARBA00022692"/>
    </source>
</evidence>
<evidence type="ECO:0000259" key="19">
    <source>
        <dbReference type="PROSITE" id="PS50902"/>
    </source>
</evidence>
<comment type="pathway">
    <text evidence="3">tRNA modification; wybutosine-tRNA(Phe) biosynthesis.</text>
</comment>
<dbReference type="Pfam" id="PF08608">
    <property type="entry name" value="Wyosine_form"/>
    <property type="match status" value="1"/>
</dbReference>
<evidence type="ECO:0000259" key="20">
    <source>
        <dbReference type="PROSITE" id="PS51918"/>
    </source>
</evidence>
<dbReference type="CDD" id="cd00637">
    <property type="entry name" value="7tm_classA_rhodopsin-like"/>
    <property type="match status" value="1"/>
</dbReference>
<dbReference type="InterPro" id="IPR008254">
    <property type="entry name" value="Flavodoxin/NO_synth"/>
</dbReference>
<dbReference type="GO" id="GO:0004930">
    <property type="term" value="F:G protein-coupled receptor activity"/>
    <property type="evidence" value="ECO:0007669"/>
    <property type="project" value="InterPro"/>
</dbReference>
<comment type="catalytic activity">
    <reaction evidence="16">
        <text>N(1)-methylguanosine(37) in tRNA(Phe) + pyruvate + S-adenosyl-L-methionine = 4-demethylwyosine(37) in tRNA(Phe) + 5'-deoxyadenosine + L-methionine + CO2 + H2O</text>
        <dbReference type="Rhea" id="RHEA:36347"/>
        <dbReference type="Rhea" id="RHEA-COMP:10164"/>
        <dbReference type="Rhea" id="RHEA-COMP:10165"/>
        <dbReference type="ChEBI" id="CHEBI:15361"/>
        <dbReference type="ChEBI" id="CHEBI:15377"/>
        <dbReference type="ChEBI" id="CHEBI:16526"/>
        <dbReference type="ChEBI" id="CHEBI:17319"/>
        <dbReference type="ChEBI" id="CHEBI:57844"/>
        <dbReference type="ChEBI" id="CHEBI:59789"/>
        <dbReference type="ChEBI" id="CHEBI:64315"/>
        <dbReference type="ChEBI" id="CHEBI:73542"/>
        <dbReference type="EC" id="4.1.3.44"/>
    </reaction>
</comment>
<evidence type="ECO:0000256" key="18">
    <source>
        <dbReference type="SAM" id="Phobius"/>
    </source>
</evidence>
<dbReference type="GO" id="GO:0051539">
    <property type="term" value="F:4 iron, 4 sulfur cluster binding"/>
    <property type="evidence" value="ECO:0007669"/>
    <property type="project" value="UniProtKB-KW"/>
</dbReference>
<keyword evidence="11 18" id="KW-1133">Transmembrane helix</keyword>
<keyword evidence="8 18" id="KW-0812">Transmembrane</keyword>
<dbReference type="PANTHER" id="PTHR13930">
    <property type="entry name" value="S-ADENOSYL-L-METHIONINE-DEPENDENT TRNA 4-DEMETHYLWYOSINE SYNTHASE"/>
    <property type="match status" value="1"/>
</dbReference>
<feature type="region of interest" description="Disordered" evidence="17">
    <location>
        <begin position="1266"/>
        <end position="1291"/>
    </location>
</feature>
<keyword evidence="14 18" id="KW-0472">Membrane</keyword>
<dbReference type="PROSITE" id="PS51918">
    <property type="entry name" value="RADICAL_SAM"/>
    <property type="match status" value="1"/>
</dbReference>
<comment type="caution">
    <text evidence="21">The sequence shown here is derived from an EMBL/GenBank/DDBJ whole genome shotgun (WGS) entry which is preliminary data.</text>
</comment>
<evidence type="ECO:0000256" key="16">
    <source>
        <dbReference type="ARBA" id="ARBA00049466"/>
    </source>
</evidence>
<dbReference type="Proteomes" id="UP001244011">
    <property type="component" value="Unassembled WGS sequence"/>
</dbReference>
<dbReference type="InterPro" id="IPR034556">
    <property type="entry name" value="tRNA_wybutosine-synthase"/>
</dbReference>
<feature type="transmembrane region" description="Helical" evidence="18">
    <location>
        <begin position="352"/>
        <end position="375"/>
    </location>
</feature>
<accession>A0AAJ0FT03</accession>
<dbReference type="InterPro" id="IPR013917">
    <property type="entry name" value="tRNA_wybutosine-synth"/>
</dbReference>
<dbReference type="InterPro" id="IPR013785">
    <property type="entry name" value="Aldolase_TIM"/>
</dbReference>
<feature type="transmembrane region" description="Helical" evidence="18">
    <location>
        <begin position="155"/>
        <end position="176"/>
    </location>
</feature>
<evidence type="ECO:0000256" key="2">
    <source>
        <dbReference type="ARBA" id="ARBA00004370"/>
    </source>
</evidence>
<proteinExistence type="inferred from homology"/>
<feature type="domain" description="Flavodoxin-like" evidence="19">
    <location>
        <begin position="626"/>
        <end position="800"/>
    </location>
</feature>
<dbReference type="SFLD" id="SFLDS00029">
    <property type="entry name" value="Radical_SAM"/>
    <property type="match status" value="1"/>
</dbReference>
<feature type="transmembrane region" description="Helical" evidence="18">
    <location>
        <begin position="30"/>
        <end position="51"/>
    </location>
</feature>
<sequence length="1291" mass="143494">MADPAQAVLLAPESDTLTPLPGVLRSGLKAVAVLAAISFISSALVFSYLTFKLVRWHFRSTNGAGSGEPQTVDLALGLAERHFGGGDSRLERRSTDRRKRGSPNQFLVLVYNLLLSDMHQASSFLLSASWLTADSIQVGTATCAAQAWLVSTGDLASGGFISAIAVHTYLIVVWGYKPPQWALYLAIVVIWVFVYIISAAGIIATKNGRSAGGFYVRAGAWCWVNIEYETIRLLTHYLFIFISLAITTILYTLVFISLRRSQKHPPSRRPAAQPPPAQPPLRSKSLGSKTSVDLSVAARSVGANPPASGDSALAHSGGYHPVFLIYPVIYFVCTAPLAFGRIATMTGAKIPVGYFCAAGALITSNGWLDVLLWGITRRSLLFSAEIDTEDSGLSTFAFMRTPHERKYGNMVWVEGAGGRDGAAADEPKDRWTLGWARKWMGWRRLGFGGGDHRRRSRNRSGTLGLARRRSDTHGSQQSLRGPAGISDMAIQMDMVTTVVVEVDNGRQKQTTPYGETSTYSIYIYKDVDRLWRLFRIEILLTAFAALLTLRLYFYWTEGNEQLVFLPKAYGSEVKDLLKAEAVSKISQEVKVDNSTKTKAPRRIKGERAKDSPDIKADQTGNREIQVLVFFSSITGNTTKLARDYGRRLEGSLRAYVKGTESLFLSPQVLDLSEVDYDEYFTNPPKIQGRGGRPADLFYVFLVPSYNIDTINDNLLEHLKDTHHDFRIDTCPLSTLLGYSVFGFGDREGWPTEDDGFCFQAKEVDKWMAKLTGRKRAYPLGMGDLKTDGLRRLEEWNQGLTEVLDFVVETGSLGDGVAGSGDAVESDDEGDVDDDDGEVAMEDSPNVQSSRKSKKQDDIEDVEDLGRIIQTSQGSEANDTQVQAGAPIAVDFTTYGKRPSKKLTAVAAKEMVPKNSPTYNALTKQGYSIVGSHSGVKICRWTKSALRGRGSCYKFSFYGINSHQCMETTPSLSCSNKCVFCWRHGTNPVGTSWRWVVDPPQLIFDGVRENHYKKIRMMRGVPGVRAERFAEAMRIRHCALSLVGEPIFYPHINEFLGMLHGDRISSFLVCNAQHPDQLAALGHVTQLYVSIDASNKESLRKIDRPLHRDFWERFLRCMDILRERRFMQRTVFRLTLVKGFNIEDEAEGYADLVERGLPCFVEVKGVTYCGTSTSAGAGLTMSNVPFYAEVCDFVAALEKALRRRGLAYGIAAEHAHSCCILIASERFRVAGKWHTLIDYDRFFELLEEKGAHGDFSPEDYMGPETPEWATWGRGGFDPRDQRVDRKGRPIEI</sequence>
<dbReference type="SFLD" id="SFLDF00284">
    <property type="entry name" value="tRNA_wybutosine-synthesizing"/>
    <property type="match status" value="1"/>
</dbReference>
<feature type="transmembrane region" description="Helical" evidence="18">
    <location>
        <begin position="237"/>
        <end position="258"/>
    </location>
</feature>
<dbReference type="InterPro" id="IPR007197">
    <property type="entry name" value="rSAM"/>
</dbReference>
<comment type="subcellular location">
    <subcellularLocation>
        <location evidence="2">Membrane</location>
    </subcellularLocation>
</comment>
<dbReference type="Gene3D" id="1.20.1070.10">
    <property type="entry name" value="Rhodopsin 7-helix transmembrane proteins"/>
    <property type="match status" value="1"/>
</dbReference>
<name>A0AAJ0FT03_9PEZI</name>
<dbReference type="Pfam" id="PF00258">
    <property type="entry name" value="Flavodoxin_1"/>
    <property type="match status" value="1"/>
</dbReference>
<keyword evidence="12" id="KW-0408">Iron</keyword>
<dbReference type="EC" id="4.1.3.44" evidence="5"/>
<dbReference type="InterPro" id="IPR000276">
    <property type="entry name" value="GPCR_Rhodpsn"/>
</dbReference>
<feature type="region of interest" description="Disordered" evidence="17">
    <location>
        <begin position="815"/>
        <end position="860"/>
    </location>
</feature>
<evidence type="ECO:0000313" key="22">
    <source>
        <dbReference type="Proteomes" id="UP001244011"/>
    </source>
</evidence>
<feature type="transmembrane region" description="Helical" evidence="18">
    <location>
        <begin position="183"/>
        <end position="204"/>
    </location>
</feature>
<feature type="region of interest" description="Disordered" evidence="17">
    <location>
        <begin position="596"/>
        <end position="615"/>
    </location>
</feature>
<feature type="domain" description="Radical SAM core" evidence="20">
    <location>
        <begin position="957"/>
        <end position="1206"/>
    </location>
</feature>
<dbReference type="GO" id="GO:0010181">
    <property type="term" value="F:FMN binding"/>
    <property type="evidence" value="ECO:0007669"/>
    <property type="project" value="InterPro"/>
</dbReference>
<evidence type="ECO:0000256" key="14">
    <source>
        <dbReference type="ARBA" id="ARBA00023136"/>
    </source>
</evidence>
<dbReference type="SUPFAM" id="SSF102114">
    <property type="entry name" value="Radical SAM enzymes"/>
    <property type="match status" value="1"/>
</dbReference>
<protein>
    <recommendedName>
        <fullName evidence="5">tRNA 4-demethylwyosine synthase (AdoMet-dependent)</fullName>
        <ecNumber evidence="5">4.1.3.44</ecNumber>
    </recommendedName>
</protein>
<feature type="region of interest" description="Disordered" evidence="17">
    <location>
        <begin position="450"/>
        <end position="482"/>
    </location>
</feature>